<evidence type="ECO:0000256" key="1">
    <source>
        <dbReference type="SAM" id="MobiDB-lite"/>
    </source>
</evidence>
<sequence length="35" mass="3891">MKKYHYNELNPVNTCPTDQKHSSGGRCGSVSDYSS</sequence>
<evidence type="ECO:0000313" key="2">
    <source>
        <dbReference type="EMBL" id="JAH18412.1"/>
    </source>
</evidence>
<organism evidence="2">
    <name type="scientific">Anguilla anguilla</name>
    <name type="common">European freshwater eel</name>
    <name type="synonym">Muraena anguilla</name>
    <dbReference type="NCBI Taxonomy" id="7936"/>
    <lineage>
        <taxon>Eukaryota</taxon>
        <taxon>Metazoa</taxon>
        <taxon>Chordata</taxon>
        <taxon>Craniata</taxon>
        <taxon>Vertebrata</taxon>
        <taxon>Euteleostomi</taxon>
        <taxon>Actinopterygii</taxon>
        <taxon>Neopterygii</taxon>
        <taxon>Teleostei</taxon>
        <taxon>Anguilliformes</taxon>
        <taxon>Anguillidae</taxon>
        <taxon>Anguilla</taxon>
    </lineage>
</organism>
<reference evidence="2" key="2">
    <citation type="journal article" date="2015" name="Fish Shellfish Immunol.">
        <title>Early steps in the European eel (Anguilla anguilla)-Vibrio vulnificus interaction in the gills: Role of the RtxA13 toxin.</title>
        <authorList>
            <person name="Callol A."/>
            <person name="Pajuelo D."/>
            <person name="Ebbesson L."/>
            <person name="Teles M."/>
            <person name="MacKenzie S."/>
            <person name="Amaro C."/>
        </authorList>
    </citation>
    <scope>NUCLEOTIDE SEQUENCE</scope>
</reference>
<dbReference type="EMBL" id="GBXM01090165">
    <property type="protein sequence ID" value="JAH18412.1"/>
    <property type="molecule type" value="Transcribed_RNA"/>
</dbReference>
<feature type="region of interest" description="Disordered" evidence="1">
    <location>
        <begin position="1"/>
        <end position="35"/>
    </location>
</feature>
<accession>A0A0E9QPM7</accession>
<reference evidence="2" key="1">
    <citation type="submission" date="2014-11" db="EMBL/GenBank/DDBJ databases">
        <authorList>
            <person name="Amaro Gonzalez C."/>
        </authorList>
    </citation>
    <scope>NUCLEOTIDE SEQUENCE</scope>
</reference>
<protein>
    <submittedName>
        <fullName evidence="2">Uncharacterized protein</fullName>
    </submittedName>
</protein>
<name>A0A0E9QPM7_ANGAN</name>
<proteinExistence type="predicted"/>
<dbReference type="AlphaFoldDB" id="A0A0E9QPM7"/>